<dbReference type="SUPFAM" id="SSF46689">
    <property type="entry name" value="Homeodomain-like"/>
    <property type="match status" value="1"/>
</dbReference>
<accession>A0A4U6CVJ1</accession>
<dbReference type="InterPro" id="IPR009057">
    <property type="entry name" value="Homeodomain-like_sf"/>
</dbReference>
<dbReference type="InterPro" id="IPR037923">
    <property type="entry name" value="HTH-like"/>
</dbReference>
<evidence type="ECO:0000256" key="3">
    <source>
        <dbReference type="ARBA" id="ARBA00023163"/>
    </source>
</evidence>
<dbReference type="GO" id="GO:0003700">
    <property type="term" value="F:DNA-binding transcription factor activity"/>
    <property type="evidence" value="ECO:0007669"/>
    <property type="project" value="InterPro"/>
</dbReference>
<dbReference type="OrthoDB" id="9793451at2"/>
<proteinExistence type="predicted"/>
<dbReference type="Pfam" id="PF02311">
    <property type="entry name" value="AraC_binding"/>
    <property type="match status" value="1"/>
</dbReference>
<dbReference type="PANTHER" id="PTHR43280:SF32">
    <property type="entry name" value="TRANSCRIPTIONAL REGULATORY PROTEIN"/>
    <property type="match status" value="1"/>
</dbReference>
<dbReference type="PANTHER" id="PTHR43280">
    <property type="entry name" value="ARAC-FAMILY TRANSCRIPTIONAL REGULATOR"/>
    <property type="match status" value="1"/>
</dbReference>
<evidence type="ECO:0000313" key="5">
    <source>
        <dbReference type="EMBL" id="TKT87621.1"/>
    </source>
</evidence>
<keyword evidence="2" id="KW-0238">DNA-binding</keyword>
<keyword evidence="1" id="KW-0805">Transcription regulation</keyword>
<comment type="caution">
    <text evidence="5">The sequence shown here is derived from an EMBL/GenBank/DDBJ whole genome shotgun (WGS) entry which is preliminary data.</text>
</comment>
<dbReference type="GO" id="GO:0043565">
    <property type="term" value="F:sequence-specific DNA binding"/>
    <property type="evidence" value="ECO:0007669"/>
    <property type="project" value="InterPro"/>
</dbReference>
<gene>
    <name evidence="5" type="ORF">FDK13_28965</name>
</gene>
<dbReference type="Pfam" id="PF12833">
    <property type="entry name" value="HTH_18"/>
    <property type="match status" value="1"/>
</dbReference>
<reference evidence="5 6" key="1">
    <citation type="submission" date="2019-05" db="EMBL/GenBank/DDBJ databases">
        <title>Dyadobacter AR-3-8 sp. nov., isolated from arctic soil.</title>
        <authorList>
            <person name="Chaudhary D.K."/>
        </authorList>
    </citation>
    <scope>NUCLEOTIDE SEQUENCE [LARGE SCALE GENOMIC DNA]</scope>
    <source>
        <strain evidence="5 6">AR-3-8</strain>
    </source>
</reference>
<evidence type="ECO:0000256" key="2">
    <source>
        <dbReference type="ARBA" id="ARBA00023125"/>
    </source>
</evidence>
<dbReference type="Gene3D" id="1.10.10.60">
    <property type="entry name" value="Homeodomain-like"/>
    <property type="match status" value="1"/>
</dbReference>
<feature type="domain" description="HTH araC/xylS-type" evidence="4">
    <location>
        <begin position="171"/>
        <end position="269"/>
    </location>
</feature>
<dbReference type="InterPro" id="IPR014710">
    <property type="entry name" value="RmlC-like_jellyroll"/>
</dbReference>
<dbReference type="RefSeq" id="WP_137343508.1">
    <property type="nucleotide sequence ID" value="NZ_BSQH01000005.1"/>
</dbReference>
<dbReference type="InterPro" id="IPR018060">
    <property type="entry name" value="HTH_AraC"/>
</dbReference>
<name>A0A4U6CVJ1_9BACT</name>
<dbReference type="EMBL" id="SZVO01000018">
    <property type="protein sequence ID" value="TKT87621.1"/>
    <property type="molecule type" value="Genomic_DNA"/>
</dbReference>
<evidence type="ECO:0000259" key="4">
    <source>
        <dbReference type="PROSITE" id="PS01124"/>
    </source>
</evidence>
<dbReference type="InterPro" id="IPR003313">
    <property type="entry name" value="AraC-bd"/>
</dbReference>
<protein>
    <submittedName>
        <fullName evidence="5">Helix-turn-helix domain-containing protein</fullName>
    </submittedName>
</protein>
<dbReference type="Gene3D" id="2.60.120.10">
    <property type="entry name" value="Jelly Rolls"/>
    <property type="match status" value="1"/>
</dbReference>
<organism evidence="5 6">
    <name type="scientific">Dyadobacter frigoris</name>
    <dbReference type="NCBI Taxonomy" id="2576211"/>
    <lineage>
        <taxon>Bacteria</taxon>
        <taxon>Pseudomonadati</taxon>
        <taxon>Bacteroidota</taxon>
        <taxon>Cytophagia</taxon>
        <taxon>Cytophagales</taxon>
        <taxon>Spirosomataceae</taxon>
        <taxon>Dyadobacter</taxon>
    </lineage>
</organism>
<keyword evidence="6" id="KW-1185">Reference proteome</keyword>
<dbReference type="PRINTS" id="PR00032">
    <property type="entry name" value="HTHARAC"/>
</dbReference>
<dbReference type="SUPFAM" id="SSF51215">
    <property type="entry name" value="Regulatory protein AraC"/>
    <property type="match status" value="1"/>
</dbReference>
<dbReference type="InterPro" id="IPR020449">
    <property type="entry name" value="Tscrpt_reg_AraC-type_HTH"/>
</dbReference>
<sequence length="271" mass="31322">MQIPIKNKLDQNELFRIKRMKELIKSTNPHGHKEYLEIIYLQEGAGIHQIDHHRYEVNPFNLYLIAPGQIHSWDLTQIPKGYVMMLQKDFLLAHPLYKQLFQTFPASYAGNYDLAQIHQTVAGIFNSIETEYILRQSNYQIVILTYLQLLFNLLDRQSGQTLSTPYPATLSNFFSLLESQFKTNRDVSSYAGQLNITSKTLNISCQKYLNKTAGIIINEKITTESKKLLLYSDLNLTELAYELGFSDPSHFNKFFKRQTGVLPGIYRKGIS</sequence>
<evidence type="ECO:0000256" key="1">
    <source>
        <dbReference type="ARBA" id="ARBA00023015"/>
    </source>
</evidence>
<evidence type="ECO:0000313" key="6">
    <source>
        <dbReference type="Proteomes" id="UP000304900"/>
    </source>
</evidence>
<dbReference type="AlphaFoldDB" id="A0A4U6CVJ1"/>
<dbReference type="Proteomes" id="UP000304900">
    <property type="component" value="Unassembled WGS sequence"/>
</dbReference>
<keyword evidence="3" id="KW-0804">Transcription</keyword>
<dbReference type="PROSITE" id="PS01124">
    <property type="entry name" value="HTH_ARAC_FAMILY_2"/>
    <property type="match status" value="1"/>
</dbReference>
<dbReference type="SMART" id="SM00342">
    <property type="entry name" value="HTH_ARAC"/>
    <property type="match status" value="1"/>
</dbReference>